<name>A0AA36NFT7_9DINO</name>
<organism evidence="7 8">
    <name type="scientific">Effrenium voratum</name>
    <dbReference type="NCBI Taxonomy" id="2562239"/>
    <lineage>
        <taxon>Eukaryota</taxon>
        <taxon>Sar</taxon>
        <taxon>Alveolata</taxon>
        <taxon>Dinophyceae</taxon>
        <taxon>Suessiales</taxon>
        <taxon>Symbiodiniaceae</taxon>
        <taxon>Effrenium</taxon>
    </lineage>
</organism>
<evidence type="ECO:0000256" key="4">
    <source>
        <dbReference type="ARBA" id="ARBA00022989"/>
    </source>
</evidence>
<evidence type="ECO:0008006" key="9">
    <source>
        <dbReference type="Google" id="ProtNLM"/>
    </source>
</evidence>
<evidence type="ECO:0000256" key="6">
    <source>
        <dbReference type="ARBA" id="ARBA00023180"/>
    </source>
</evidence>
<keyword evidence="4" id="KW-1133">Transmembrane helix</keyword>
<proteinExistence type="predicted"/>
<dbReference type="EMBL" id="CAUJNA010003373">
    <property type="protein sequence ID" value="CAJ1400508.1"/>
    <property type="molecule type" value="Genomic_DNA"/>
</dbReference>
<keyword evidence="2" id="KW-0808">Transferase</keyword>
<dbReference type="PANTHER" id="PTHR12812:SF0">
    <property type="entry name" value="HEPARAN-SULFATE 6-O-SULFOTRANSFERASE"/>
    <property type="match status" value="1"/>
</dbReference>
<dbReference type="InterPro" id="IPR027417">
    <property type="entry name" value="P-loop_NTPase"/>
</dbReference>
<evidence type="ECO:0000313" key="7">
    <source>
        <dbReference type="EMBL" id="CAJ1400508.1"/>
    </source>
</evidence>
<dbReference type="AlphaFoldDB" id="A0AA36NFT7"/>
<dbReference type="SUPFAM" id="SSF52540">
    <property type="entry name" value="P-loop containing nucleoside triphosphate hydrolases"/>
    <property type="match status" value="1"/>
</dbReference>
<dbReference type="PANTHER" id="PTHR12812">
    <property type="entry name" value="HEPARAN SULFATE 6-O-SULFOTRANSFERASE 3"/>
    <property type="match status" value="1"/>
</dbReference>
<keyword evidence="5" id="KW-0472">Membrane</keyword>
<protein>
    <recommendedName>
        <fullName evidence="9">Sulfotransferase</fullName>
    </recommendedName>
</protein>
<sequence length="463" mass="52422">MRHGWVFLVATAQSGHLLSWHVNSTRFIDVAVARAEDTRRGKGRLHFRQQVRTRRAASSVLAFRRLVRSQAASLPHLEVQVPDRGCVPRWHRFRAKPALPTAAYLLHVAKSGGTALRELLLQGPGQDAGVHAVRFQAKVPSESFRAAENATEFAAGRLRWAYEKRNALESGMGMVPGGENAWELQVPRLLRLLHERQRDQESVPCLCTLHFDFSLVHPLVQTMPSRVLGVAMFRDPVGRFLSHFYFARRLDWTHALHLRRLRPVQYLHHPTALLDTLMVWQDGMAGTAWLAGHSVHVGAGSTRREADDARLWALFRNRTAALQRAVQNFHRLTFAGLLEDLEGSMRLLKVALRWPRIPQMRQLNVGSAQRQSPEELQQIQNAHPREMNELAMRLRVLAPMDTWLYTYISGTFHHRLRALEADGPSCPAAESSKPSVRLPSEHELGGCVGSRDFLSCGAELFER</sequence>
<dbReference type="GO" id="GO:0016020">
    <property type="term" value="C:membrane"/>
    <property type="evidence" value="ECO:0007669"/>
    <property type="project" value="UniProtKB-SubCell"/>
</dbReference>
<dbReference type="Proteomes" id="UP001178507">
    <property type="component" value="Unassembled WGS sequence"/>
</dbReference>
<dbReference type="Gene3D" id="3.40.50.300">
    <property type="entry name" value="P-loop containing nucleotide triphosphate hydrolases"/>
    <property type="match status" value="1"/>
</dbReference>
<evidence type="ECO:0000256" key="1">
    <source>
        <dbReference type="ARBA" id="ARBA00004167"/>
    </source>
</evidence>
<dbReference type="InterPro" id="IPR010635">
    <property type="entry name" value="Heparan_SO4-6-sulfoTrfase"/>
</dbReference>
<comment type="caution">
    <text evidence="7">The sequence shown here is derived from an EMBL/GenBank/DDBJ whole genome shotgun (WGS) entry which is preliminary data.</text>
</comment>
<gene>
    <name evidence="7" type="ORF">EVOR1521_LOCUS23831</name>
</gene>
<dbReference type="GO" id="GO:0017095">
    <property type="term" value="F:heparan sulfate 6-sulfotransferase activity"/>
    <property type="evidence" value="ECO:0007669"/>
    <property type="project" value="TreeGrafter"/>
</dbReference>
<keyword evidence="6" id="KW-0325">Glycoprotein</keyword>
<accession>A0AA36NFT7</accession>
<reference evidence="7" key="1">
    <citation type="submission" date="2023-08" db="EMBL/GenBank/DDBJ databases">
        <authorList>
            <person name="Chen Y."/>
            <person name="Shah S."/>
            <person name="Dougan E. K."/>
            <person name="Thang M."/>
            <person name="Chan C."/>
        </authorList>
    </citation>
    <scope>NUCLEOTIDE SEQUENCE</scope>
</reference>
<evidence type="ECO:0000256" key="3">
    <source>
        <dbReference type="ARBA" id="ARBA00022692"/>
    </source>
</evidence>
<comment type="subcellular location">
    <subcellularLocation>
        <location evidence="1">Membrane</location>
        <topology evidence="1">Single-pass membrane protein</topology>
    </subcellularLocation>
</comment>
<evidence type="ECO:0000313" key="8">
    <source>
        <dbReference type="Proteomes" id="UP001178507"/>
    </source>
</evidence>
<keyword evidence="3" id="KW-0812">Transmembrane</keyword>
<evidence type="ECO:0000256" key="5">
    <source>
        <dbReference type="ARBA" id="ARBA00023136"/>
    </source>
</evidence>
<evidence type="ECO:0000256" key="2">
    <source>
        <dbReference type="ARBA" id="ARBA00022679"/>
    </source>
</evidence>
<keyword evidence="8" id="KW-1185">Reference proteome</keyword>